<dbReference type="Pfam" id="PF17946">
    <property type="entry name" value="RecC_C"/>
    <property type="match status" value="1"/>
</dbReference>
<comment type="subunit">
    <text evidence="10">Heterotrimer of RecB, RecC and RecD. All subunits contribute to DNA-binding.</text>
</comment>
<comment type="miscellaneous">
    <text evidence="10">In the RecBCD complex, RecB has a slow 3'-5' helicase, an exonuclease activity and loads RecA onto ssDNA, RecD has a fast 5'-3' helicase activity, while RecC stimulates the ATPase and processivity of the RecB helicase and contributes to recognition of the Chi site.</text>
</comment>
<dbReference type="Pfam" id="PF04257">
    <property type="entry name" value="Exonuc_V_gamma"/>
    <property type="match status" value="1"/>
</dbReference>
<dbReference type="GO" id="GO:0009338">
    <property type="term" value="C:exodeoxyribonuclease V complex"/>
    <property type="evidence" value="ECO:0007669"/>
    <property type="project" value="InterPro"/>
</dbReference>
<dbReference type="InterPro" id="IPR027417">
    <property type="entry name" value="P-loop_NTPase"/>
</dbReference>
<reference evidence="11" key="1">
    <citation type="journal article" date="2021" name="Nat. Microbiol.">
        <title>Cocultivation of an ultrasmall environmental parasitic bacterium with lytic ability against bacteria associated with wastewater foams.</title>
        <authorList>
            <person name="Batinovic S."/>
            <person name="Rose J.J.A."/>
            <person name="Ratcliffe J."/>
            <person name="Seviour R.J."/>
            <person name="Petrovski S."/>
        </authorList>
    </citation>
    <scope>NUCLEOTIDE SEQUENCE</scope>
    <source>
        <strain evidence="11">CON44</strain>
    </source>
</reference>
<keyword evidence="9 10" id="KW-0234">DNA repair</keyword>
<dbReference type="AlphaFoldDB" id="A0A857KK70"/>
<proteinExistence type="inferred from homology"/>
<dbReference type="InterPro" id="IPR013986">
    <property type="entry name" value="DExx_box_DNA_helicase_dom_sf"/>
</dbReference>
<evidence type="ECO:0000256" key="6">
    <source>
        <dbReference type="ARBA" id="ARBA00022839"/>
    </source>
</evidence>
<dbReference type="Gene3D" id="3.40.50.300">
    <property type="entry name" value="P-loop containing nucleotide triphosphate hydrolases"/>
    <property type="match status" value="2"/>
</dbReference>
<keyword evidence="6 10" id="KW-0269">Exonuclease</keyword>
<dbReference type="GO" id="GO:0005524">
    <property type="term" value="F:ATP binding"/>
    <property type="evidence" value="ECO:0007669"/>
    <property type="project" value="UniProtKB-UniRule"/>
</dbReference>
<dbReference type="Gene3D" id="1.10.10.160">
    <property type="match status" value="1"/>
</dbReference>
<evidence type="ECO:0000256" key="1">
    <source>
        <dbReference type="ARBA" id="ARBA00022722"/>
    </source>
</evidence>
<evidence type="ECO:0000256" key="8">
    <source>
        <dbReference type="ARBA" id="ARBA00023125"/>
    </source>
</evidence>
<keyword evidence="5 10" id="KW-0347">Helicase</keyword>
<keyword evidence="2 10" id="KW-0547">Nucleotide-binding</keyword>
<dbReference type="Gene3D" id="3.40.50.10930">
    <property type="match status" value="1"/>
</dbReference>
<dbReference type="InterPro" id="IPR041500">
    <property type="entry name" value="RecC_C"/>
</dbReference>
<dbReference type="SUPFAM" id="SSF52540">
    <property type="entry name" value="P-loop containing nucleoside triphosphate hydrolases"/>
    <property type="match status" value="2"/>
</dbReference>
<dbReference type="GO" id="GO:0000724">
    <property type="term" value="P:double-strand break repair via homologous recombination"/>
    <property type="evidence" value="ECO:0007669"/>
    <property type="project" value="UniProtKB-UniRule"/>
</dbReference>
<evidence type="ECO:0000256" key="3">
    <source>
        <dbReference type="ARBA" id="ARBA00022763"/>
    </source>
</evidence>
<evidence type="ECO:0000256" key="4">
    <source>
        <dbReference type="ARBA" id="ARBA00022801"/>
    </source>
</evidence>
<keyword evidence="3 10" id="KW-0227">DNA damage</keyword>
<evidence type="ECO:0000256" key="9">
    <source>
        <dbReference type="ARBA" id="ARBA00023204"/>
    </source>
</evidence>
<name>A0A857KK70_9ACTN</name>
<dbReference type="HAMAP" id="MF_01486">
    <property type="entry name" value="RecC"/>
    <property type="match status" value="1"/>
</dbReference>
<dbReference type="InterPro" id="IPR006697">
    <property type="entry name" value="RecC"/>
</dbReference>
<organism evidence="11">
    <name type="scientific">Gordonia amarae</name>
    <dbReference type="NCBI Taxonomy" id="36821"/>
    <lineage>
        <taxon>Bacteria</taxon>
        <taxon>Bacillati</taxon>
        <taxon>Actinomycetota</taxon>
        <taxon>Actinomycetes</taxon>
        <taxon>Mycobacteriales</taxon>
        <taxon>Gordoniaceae</taxon>
        <taxon>Gordonia</taxon>
    </lineage>
</organism>
<evidence type="ECO:0000313" key="11">
    <source>
        <dbReference type="EMBL" id="QHN39960.1"/>
    </source>
</evidence>
<keyword evidence="7 10" id="KW-0067">ATP-binding</keyword>
<dbReference type="NCBIfam" id="TIGR01450">
    <property type="entry name" value="recC"/>
    <property type="match status" value="1"/>
</dbReference>
<evidence type="ECO:0000256" key="10">
    <source>
        <dbReference type="HAMAP-Rule" id="MF_01486"/>
    </source>
</evidence>
<evidence type="ECO:0000256" key="7">
    <source>
        <dbReference type="ARBA" id="ARBA00022840"/>
    </source>
</evidence>
<dbReference type="GO" id="GO:0003678">
    <property type="term" value="F:DNA helicase activity"/>
    <property type="evidence" value="ECO:0007669"/>
    <property type="project" value="UniProtKB-UniRule"/>
</dbReference>
<keyword evidence="4 10" id="KW-0378">Hydrolase</keyword>
<accession>A0A857KK70</accession>
<keyword evidence="1 10" id="KW-0540">Nuclease</keyword>
<evidence type="ECO:0000256" key="5">
    <source>
        <dbReference type="ARBA" id="ARBA00022806"/>
    </source>
</evidence>
<comment type="function">
    <text evidence="10">A helicase/nuclease that prepares dsDNA breaks (DSB) for recombinational DNA repair. Binds to DSBs and unwinds DNA via a highly rapid and processive ATP-dependent bidirectional helicase activity. Unwinds dsDNA until it encounters a Chi (crossover hotspot instigator) sequence from the 3' direction. Cuts ssDNA a few nucleotides 3' to the Chi site. The properties and activities of the enzyme are changed at Chi. The Chi-altered holoenzyme produces a long 3'-ssDNA overhang and facilitates RecA-binding to the ssDNA for homologous DNA recombination and repair. Holoenzyme degrades any linearized DNA that is unable to undergo homologous recombination. In the holoenzyme this subunit recognizes the wild-type Chi sequence, and when added to isolated RecB increases its ATP-dependent helicase processivity.</text>
</comment>
<comment type="similarity">
    <text evidence="10">Belongs to the RecC family.</text>
</comment>
<dbReference type="InterPro" id="IPR011335">
    <property type="entry name" value="Restrct_endonuc-II-like"/>
</dbReference>
<evidence type="ECO:0000256" key="2">
    <source>
        <dbReference type="ARBA" id="ARBA00022741"/>
    </source>
</evidence>
<gene>
    <name evidence="10 11" type="primary">recC</name>
    <name evidence="11" type="ORF">GII30_13035</name>
</gene>
<dbReference type="PANTHER" id="PTHR30591">
    <property type="entry name" value="RECBCD ENZYME SUBUNIT RECC"/>
    <property type="match status" value="1"/>
</dbReference>
<dbReference type="EMBL" id="CP045810">
    <property type="protein sequence ID" value="QHN39960.1"/>
    <property type="molecule type" value="Genomic_DNA"/>
</dbReference>
<dbReference type="PANTHER" id="PTHR30591:SF1">
    <property type="entry name" value="RECBCD ENZYME SUBUNIT RECC"/>
    <property type="match status" value="1"/>
</dbReference>
<dbReference type="PIRSF" id="PIRSF000980">
    <property type="entry name" value="RecC"/>
    <property type="match status" value="1"/>
</dbReference>
<dbReference type="RefSeq" id="WP_005181503.1">
    <property type="nucleotide sequence ID" value="NZ_CP045804.1"/>
</dbReference>
<dbReference type="GO" id="GO:0003677">
    <property type="term" value="F:DNA binding"/>
    <property type="evidence" value="ECO:0007669"/>
    <property type="project" value="UniProtKB-UniRule"/>
</dbReference>
<protein>
    <recommendedName>
        <fullName evidence="10">RecBCD enzyme subunit RecC</fullName>
    </recommendedName>
    <alternativeName>
        <fullName evidence="10">Exonuclease V subunit RecC</fullName>
        <shortName evidence="10">ExoV subunit RecC</shortName>
    </alternativeName>
    <alternativeName>
        <fullName evidence="10">Helicase/nuclease RecBCD subunit RecC</fullName>
    </alternativeName>
</protein>
<keyword evidence="8 10" id="KW-0238">DNA-binding</keyword>
<dbReference type="SUPFAM" id="SSF52980">
    <property type="entry name" value="Restriction endonuclease-like"/>
    <property type="match status" value="1"/>
</dbReference>
<dbReference type="GO" id="GO:0008854">
    <property type="term" value="F:exodeoxyribonuclease V activity"/>
    <property type="evidence" value="ECO:0007669"/>
    <property type="project" value="InterPro"/>
</dbReference>
<sequence>MLIVHRAERTDALAGVLAGVLAEPLTPSGGGQADPFAPEIVSVPARGVERWLQQHLARTLGTGSAGGHDGISANIDFPSPADLADRIVAAVNSGVPFSATGDGRTDDPWRPGRLVWPVLRVLDESLDDAAFRVIARHVGVQPAGPNRPDSTVDDAEYRRGRRYSTARQIADLFTRYATARPAMLAGWITGPVDGVDLDGTGAAVADGMAWQPGFFRAVHDEIGVPHPAEYLGTVCDRLRADPEAGSLPARLSVFGPTRISESFRQLLTATAEHHDVHLYLPHPSPVLWSAGPSALRADGAPRRPAPPVTRKQWERPMPRHPLLASLARDVGELQERLTGIADRDLHHDIDGAESMSLLHALQAGLRDDHLLPGGTVDDGSVEVHSCHGPHRQVEVLRDRLLHLFSADPTLQPRDVLIMCPDVETFSPLIRGAFGQTGLDHPAFSLRVRMADRVVRQLNPVLEVIAHVVGLAAGRLTASEVLDLASAEPVRVRFGFSDSDLDTIREWLGRSGIRWGLGARERSRFNMGAFPQGTFAAGLDRIALGAVADEADGQWLGTALPLDAVESTAIDLFGRLTEFINRLEHVLSQMDSTATPARWVTILSDGVRALTAAIPGEEWTTTAALRTIGRVLDDGPTADSAPRSTVCELRPADVRDMMAGLLASRAGRSNFRTGELTVCSMVPMRSVPHRVIILLGIDADTFPRATRIDGDDVCGTRPLVGERHPRDEDRQAFLDAIWAATETLHVYVTGADPITGRPVPPAVVVSELVDALDTLTGGGTVVRRHTLHAFDSRNFAAGAMRGITGPFSHDTALLAGALAQRSTSGEVAAPVPARCVFPMPDDEPTEHDTTGRPDIDLGELIAFHTSPIEAFFRQRLQIWIPQEELAHADELDIDLGGLDEWGVGDRLLRRMLGGADMMDCQAAELRRGTLPPRMFGTRELREIAAEVNQVYDAVSPLRQEALGDGRPRTADVLVQLTDGRRIHGTIADVHGESIITATFSKLRAKQRLAAWIGLLALSATRPAGPDTASSVASAVVVGRSTRGSGGVALSRFAVPEDPVAVLEELVALRDLGLRKILPVTAELAADFVETQRRSKSKVALSAARRNFERGYGASADRFVRMAFGGDVSAAVEFDDLLVDRIGDIGEIDWTALGLEPDPDLDEDADAVFCALAHMLWMPLLTHEVNA</sequence>